<dbReference type="SUPFAM" id="SSF50978">
    <property type="entry name" value="WD40 repeat-like"/>
    <property type="match status" value="1"/>
</dbReference>
<dbReference type="InterPro" id="IPR036322">
    <property type="entry name" value="WD40_repeat_dom_sf"/>
</dbReference>
<accession>D8LR84</accession>
<dbReference type="EMBL" id="FN648863">
    <property type="protein sequence ID" value="CBN74989.1"/>
    <property type="molecule type" value="Genomic_DNA"/>
</dbReference>
<name>D8LR84_ECTSI</name>
<dbReference type="InterPro" id="IPR015943">
    <property type="entry name" value="WD40/YVTN_repeat-like_dom_sf"/>
</dbReference>
<dbReference type="InterPro" id="IPR001680">
    <property type="entry name" value="WD40_rpt"/>
</dbReference>
<dbReference type="InParanoid" id="D8LR84"/>
<dbReference type="STRING" id="2880.D8LR84"/>
<keyword evidence="2" id="KW-0677">Repeat</keyword>
<reference evidence="5 6" key="1">
    <citation type="journal article" date="2010" name="Nature">
        <title>The Ectocarpus genome and the independent evolution of multicellularity in brown algae.</title>
        <authorList>
            <person name="Cock J.M."/>
            <person name="Sterck L."/>
            <person name="Rouze P."/>
            <person name="Scornet D."/>
            <person name="Allen A.E."/>
            <person name="Amoutzias G."/>
            <person name="Anthouard V."/>
            <person name="Artiguenave F."/>
            <person name="Aury J.M."/>
            <person name="Badger J.H."/>
            <person name="Beszteri B."/>
            <person name="Billiau K."/>
            <person name="Bonnet E."/>
            <person name="Bothwell J.H."/>
            <person name="Bowler C."/>
            <person name="Boyen C."/>
            <person name="Brownlee C."/>
            <person name="Carrano C.J."/>
            <person name="Charrier B."/>
            <person name="Cho G.Y."/>
            <person name="Coelho S.M."/>
            <person name="Collen J."/>
            <person name="Corre E."/>
            <person name="Da Silva C."/>
            <person name="Delage L."/>
            <person name="Delaroque N."/>
            <person name="Dittami S.M."/>
            <person name="Doulbeau S."/>
            <person name="Elias M."/>
            <person name="Farnham G."/>
            <person name="Gachon C.M."/>
            <person name="Gschloessl B."/>
            <person name="Heesch S."/>
            <person name="Jabbari K."/>
            <person name="Jubin C."/>
            <person name="Kawai H."/>
            <person name="Kimura K."/>
            <person name="Kloareg B."/>
            <person name="Kupper F.C."/>
            <person name="Lang D."/>
            <person name="Le Bail A."/>
            <person name="Leblanc C."/>
            <person name="Lerouge P."/>
            <person name="Lohr M."/>
            <person name="Lopez P.J."/>
            <person name="Martens C."/>
            <person name="Maumus F."/>
            <person name="Michel G."/>
            <person name="Miranda-Saavedra D."/>
            <person name="Morales J."/>
            <person name="Moreau H."/>
            <person name="Motomura T."/>
            <person name="Nagasato C."/>
            <person name="Napoli C.A."/>
            <person name="Nelson D.R."/>
            <person name="Nyvall-Collen P."/>
            <person name="Peters A.F."/>
            <person name="Pommier C."/>
            <person name="Potin P."/>
            <person name="Poulain J."/>
            <person name="Quesneville H."/>
            <person name="Read B."/>
            <person name="Rensing S.A."/>
            <person name="Ritter A."/>
            <person name="Rousvoal S."/>
            <person name="Samanta M."/>
            <person name="Samson G."/>
            <person name="Schroeder D.C."/>
            <person name="Segurens B."/>
            <person name="Strittmatter M."/>
            <person name="Tonon T."/>
            <person name="Tregear J.W."/>
            <person name="Valentin K."/>
            <person name="von Dassow P."/>
            <person name="Yamagishi T."/>
            <person name="Van de Peer Y."/>
            <person name="Wincker P."/>
        </authorList>
    </citation>
    <scope>NUCLEOTIDE SEQUENCE [LARGE SCALE GENOMIC DNA]</scope>
    <source>
        <strain evidence="6">Ec32 / CCAP1310/4</strain>
    </source>
</reference>
<dbReference type="PROSITE" id="PS50294">
    <property type="entry name" value="WD_REPEATS_REGION"/>
    <property type="match status" value="1"/>
</dbReference>
<feature type="region of interest" description="Disordered" evidence="4">
    <location>
        <begin position="396"/>
        <end position="426"/>
    </location>
</feature>
<evidence type="ECO:0000256" key="2">
    <source>
        <dbReference type="ARBA" id="ARBA00022737"/>
    </source>
</evidence>
<dbReference type="Pfam" id="PF00400">
    <property type="entry name" value="WD40"/>
    <property type="match status" value="1"/>
</dbReference>
<proteinExistence type="predicted"/>
<keyword evidence="6" id="KW-1185">Reference proteome</keyword>
<dbReference type="Proteomes" id="UP000002630">
    <property type="component" value="Linkage Group LG16"/>
</dbReference>
<evidence type="ECO:0000256" key="3">
    <source>
        <dbReference type="PROSITE-ProRule" id="PRU00221"/>
    </source>
</evidence>
<dbReference type="AlphaFoldDB" id="D8LR84"/>
<organism evidence="5 6">
    <name type="scientific">Ectocarpus siliculosus</name>
    <name type="common">Brown alga</name>
    <name type="synonym">Conferva siliculosa</name>
    <dbReference type="NCBI Taxonomy" id="2880"/>
    <lineage>
        <taxon>Eukaryota</taxon>
        <taxon>Sar</taxon>
        <taxon>Stramenopiles</taxon>
        <taxon>Ochrophyta</taxon>
        <taxon>PX clade</taxon>
        <taxon>Phaeophyceae</taxon>
        <taxon>Ectocarpales</taxon>
        <taxon>Ectocarpaceae</taxon>
        <taxon>Ectocarpus</taxon>
    </lineage>
</organism>
<dbReference type="EMBL" id="FN649741">
    <property type="protein sequence ID" value="CBN74989.1"/>
    <property type="molecule type" value="Genomic_DNA"/>
</dbReference>
<dbReference type="InterPro" id="IPR045159">
    <property type="entry name" value="DCAF7-like"/>
</dbReference>
<dbReference type="Gene3D" id="2.130.10.10">
    <property type="entry name" value="YVTN repeat-like/Quinoprotein amine dehydrogenase"/>
    <property type="match status" value="1"/>
</dbReference>
<gene>
    <name evidence="5" type="ORF">Esi_0064_0011</name>
</gene>
<feature type="repeat" description="WD" evidence="3">
    <location>
        <begin position="165"/>
        <end position="206"/>
    </location>
</feature>
<evidence type="ECO:0000256" key="1">
    <source>
        <dbReference type="ARBA" id="ARBA00022574"/>
    </source>
</evidence>
<protein>
    <submittedName>
        <fullName evidence="5">Uncharacterized protein</fullName>
    </submittedName>
</protein>
<evidence type="ECO:0000256" key="4">
    <source>
        <dbReference type="SAM" id="MobiDB-lite"/>
    </source>
</evidence>
<evidence type="ECO:0000313" key="5">
    <source>
        <dbReference type="EMBL" id="CBN74989.1"/>
    </source>
</evidence>
<dbReference type="eggNOG" id="KOG0290">
    <property type="taxonomic scope" value="Eukaryota"/>
</dbReference>
<dbReference type="OrthoDB" id="24670at2759"/>
<sequence>MGDQGGGGGRKEIYTYEAPWQIYAMGWCQRSDPGDRYRLAVGSFTEEYNNKVQIVQRTETSFVRTGELEHPYPPTKIMWSPDKSLNSTDLLATTGDYLRLWSVDEQEPGGVKLHSLLNNNTNAEYCSPLTSFDWCDADPSTVGTSSIDTTCTIWDVATGTPKTQLIAHDKEVYDIAFARTKDIFASVGADGSVRMFDLRSLEHSTIIYETHDLTPLMRLSWNKQDPNYLATILTDSAKTVILDISQLDPRAPVRKGKWTPEEEVYTTKIINDFNKGLLPLAPGTTLRSYLSEKLNCDPMRITKKFAGASCIGKRVFMPVERTPENLIETHRSRRELEEMARKFHIRLESMEGSGSGARSPTWPLPRVIPEGSEISDQDAGGLLIDFFKSVHDKVKTASDELGEQQQQQQQPASPDATGKGGMHPLMASKRGFRSISSPALTQFAHYAEQLPRLQTPPFKRRKSVASFV</sequence>
<dbReference type="SMART" id="SM00320">
    <property type="entry name" value="WD40"/>
    <property type="match status" value="3"/>
</dbReference>
<dbReference type="PANTHER" id="PTHR19919">
    <property type="entry name" value="WD REPEAT CONTAINING PROTEIN"/>
    <property type="match status" value="1"/>
</dbReference>
<dbReference type="PROSITE" id="PS50082">
    <property type="entry name" value="WD_REPEATS_2"/>
    <property type="match status" value="1"/>
</dbReference>
<keyword evidence="1 3" id="KW-0853">WD repeat</keyword>
<evidence type="ECO:0000313" key="6">
    <source>
        <dbReference type="Proteomes" id="UP000002630"/>
    </source>
</evidence>